<evidence type="ECO:0000313" key="1">
    <source>
        <dbReference type="EMBL" id="GEM81523.1"/>
    </source>
</evidence>
<keyword evidence="2" id="KW-1185">Reference proteome</keyword>
<dbReference type="AlphaFoldDB" id="A0A511QVW9"/>
<dbReference type="OrthoDB" id="5771593at2"/>
<reference evidence="1 2" key="1">
    <citation type="submission" date="2019-07" db="EMBL/GenBank/DDBJ databases">
        <title>Whole genome shotgun sequence of Vibrio superstes NBRC 103154.</title>
        <authorList>
            <person name="Hosoyama A."/>
            <person name="Uohara A."/>
            <person name="Ohji S."/>
            <person name="Ichikawa N."/>
        </authorList>
    </citation>
    <scope>NUCLEOTIDE SEQUENCE [LARGE SCALE GENOMIC DNA]</scope>
    <source>
        <strain evidence="1 2">NBRC 103154</strain>
    </source>
</reference>
<dbReference type="Proteomes" id="UP000321113">
    <property type="component" value="Unassembled WGS sequence"/>
</dbReference>
<proteinExistence type="predicted"/>
<sequence length="106" mass="12119">MIQWPCILKLDGDSELLFIDSKLTLEQELEGLIWGDSDCLIDSKGQSYAIKQKGDTYLFEPNKASLSLQSVTQLIQEHEFSKAEMCLTKIQFLSVEEAIQSLEFER</sequence>
<dbReference type="InterPro" id="IPR025284">
    <property type="entry name" value="DUF4144"/>
</dbReference>
<evidence type="ECO:0000313" key="2">
    <source>
        <dbReference type="Proteomes" id="UP000321113"/>
    </source>
</evidence>
<gene>
    <name evidence="1" type="ORF">VSU01S_37680</name>
</gene>
<name>A0A511QVW9_9VIBR</name>
<dbReference type="Gene3D" id="2.40.10.320">
    <property type="entry name" value="Uncharacterised protein PF13642 yp_926445, N-terminal domain"/>
    <property type="match status" value="1"/>
</dbReference>
<accession>A0A511QVW9</accession>
<dbReference type="RefSeq" id="WP_119010385.1">
    <property type="nucleotide sequence ID" value="NZ_BJXK01000025.1"/>
</dbReference>
<comment type="caution">
    <text evidence="1">The sequence shown here is derived from an EMBL/GenBank/DDBJ whole genome shotgun (WGS) entry which is preliminary data.</text>
</comment>
<protein>
    <submittedName>
        <fullName evidence="1">Uncharacterized protein</fullName>
    </submittedName>
</protein>
<dbReference type="EMBL" id="BJXK01000025">
    <property type="protein sequence ID" value="GEM81523.1"/>
    <property type="molecule type" value="Genomic_DNA"/>
</dbReference>
<organism evidence="1 2">
    <name type="scientific">Vibrio superstes NBRC 103154</name>
    <dbReference type="NCBI Taxonomy" id="1219062"/>
    <lineage>
        <taxon>Bacteria</taxon>
        <taxon>Pseudomonadati</taxon>
        <taxon>Pseudomonadota</taxon>
        <taxon>Gammaproteobacteria</taxon>
        <taxon>Vibrionales</taxon>
        <taxon>Vibrionaceae</taxon>
        <taxon>Vibrio</taxon>
    </lineage>
</organism>
<dbReference type="Pfam" id="PF13642">
    <property type="entry name" value="DUF4144"/>
    <property type="match status" value="1"/>
</dbReference>